<feature type="region of interest" description="Disordered" evidence="4">
    <location>
        <begin position="265"/>
        <end position="309"/>
    </location>
</feature>
<evidence type="ECO:0000256" key="1">
    <source>
        <dbReference type="ARBA" id="ARBA00023015"/>
    </source>
</evidence>
<keyword evidence="6" id="KW-1185">Reference proteome</keyword>
<dbReference type="AlphaFoldDB" id="A0A3S1BBA2"/>
<comment type="caution">
    <text evidence="5">The sequence shown here is derived from an EMBL/GenBank/DDBJ whole genome shotgun (WGS) entry which is preliminary data.</text>
</comment>
<dbReference type="GO" id="GO:0005634">
    <property type="term" value="C:nucleus"/>
    <property type="evidence" value="ECO:0007669"/>
    <property type="project" value="TreeGrafter"/>
</dbReference>
<evidence type="ECO:0000256" key="3">
    <source>
        <dbReference type="ARBA" id="ARBA00023242"/>
    </source>
</evidence>
<proteinExistence type="predicted"/>
<dbReference type="Proteomes" id="UP000271974">
    <property type="component" value="Unassembled WGS sequence"/>
</dbReference>
<reference evidence="5 6" key="1">
    <citation type="submission" date="2019-01" db="EMBL/GenBank/DDBJ databases">
        <title>A draft genome assembly of the solar-powered sea slug Elysia chlorotica.</title>
        <authorList>
            <person name="Cai H."/>
            <person name="Li Q."/>
            <person name="Fang X."/>
            <person name="Li J."/>
            <person name="Curtis N.E."/>
            <person name="Altenburger A."/>
            <person name="Shibata T."/>
            <person name="Feng M."/>
            <person name="Maeda T."/>
            <person name="Schwartz J.A."/>
            <person name="Shigenobu S."/>
            <person name="Lundholm N."/>
            <person name="Nishiyama T."/>
            <person name="Yang H."/>
            <person name="Hasebe M."/>
            <person name="Li S."/>
            <person name="Pierce S.K."/>
            <person name="Wang J."/>
        </authorList>
    </citation>
    <scope>NUCLEOTIDE SEQUENCE [LARGE SCALE GENOMIC DNA]</scope>
    <source>
        <strain evidence="5">EC2010</strain>
        <tissue evidence="5">Whole organism of an adult</tissue>
    </source>
</reference>
<keyword evidence="1" id="KW-0805">Transcription regulation</keyword>
<accession>A0A3S1BBA2</accession>
<gene>
    <name evidence="5" type="ORF">EGW08_015653</name>
</gene>
<dbReference type="PANTHER" id="PTHR16088:SF3">
    <property type="entry name" value="GON-4-LIKE PROTEIN"/>
    <property type="match status" value="1"/>
</dbReference>
<dbReference type="OrthoDB" id="6257037at2759"/>
<feature type="compositionally biased region" description="Acidic residues" evidence="4">
    <location>
        <begin position="13"/>
        <end position="25"/>
    </location>
</feature>
<sequence>MNSNDPVKNTTGLDDEDERSAEDELALAIANLSQLQEDEDFSDKKSPFKTKKRSISHAGDMSMPGPSGYNPKRTPKKGQNLLQQSQLETPKKSVDIESIFQTPTKDNSHGQKKYKRKIAQRKRLLYDEENGEKDGSKKRCKVRPPQNVEKPEDIETDGDWSDIDEALELKAGKIKMNAKNVKTVIRHVLTNKTVLNMFKDVLELETEDSPRKNSQANSDADELEYEPRMTRAKVKDFLERISVASPAKKPPSGPSILDVDFADEEEDDEYDPAKDECPESDDDETESMMSSRLSDFGSPCPLTPSTPKQPVEQRVAGLSIHFPKEHVPSPVYIPPSQALDTTIDLNASGQENGGSINTIALRTRSKLPLHSTSITDIENAFVAPDITPDMYYTNDDADWNQFLSTLYKQPDDAATDDDGEANDPEFDYIAEAALEEEDVDEKQFNRPTKITKKELNELMDELNDLFQDEVLPYTMSDLNSMTMQQEQDPKNDQVGIFKAPFVPELPAQHPKQELHINCTALDARPWQEFPAQKDEQIQETMTQSVELVTSFQLQLIKDQMRKHVQLLAQSFIICASDPKSAQIPEFLLNELDHLSQHSCAGEKSLFNACNLEPALAFIRNPLLREIGVATNPSAQGKVNFQVTTAQKRAMYESPAFLYPHLLPKFRSVKGSQKQEPFLPSEDNLIALGLEQFRDCRDVRTSQLIQKYLVVRNSEKKIKYRIDWLVKMKGENVVKFVYENRRLPDDFPQSVVTDF</sequence>
<dbReference type="STRING" id="188477.A0A3S1BBA2"/>
<evidence type="ECO:0000313" key="6">
    <source>
        <dbReference type="Proteomes" id="UP000271974"/>
    </source>
</evidence>
<feature type="compositionally biased region" description="Basic residues" evidence="4">
    <location>
        <begin position="110"/>
        <end position="123"/>
    </location>
</feature>
<dbReference type="PANTHER" id="PTHR16088">
    <property type="entry name" value="YY1 ASSOCIATED PROTEIN-RELATED"/>
    <property type="match status" value="1"/>
</dbReference>
<evidence type="ECO:0000256" key="4">
    <source>
        <dbReference type="SAM" id="MobiDB-lite"/>
    </source>
</evidence>
<keyword evidence="3" id="KW-0539">Nucleus</keyword>
<feature type="compositionally biased region" description="Polar residues" evidence="4">
    <location>
        <begin position="1"/>
        <end position="12"/>
    </location>
</feature>
<dbReference type="InterPro" id="IPR052435">
    <property type="entry name" value="YY1-Transcr_Regul"/>
</dbReference>
<name>A0A3S1BBA2_ELYCH</name>
<dbReference type="GO" id="GO:0003712">
    <property type="term" value="F:transcription coregulator activity"/>
    <property type="evidence" value="ECO:0007669"/>
    <property type="project" value="TreeGrafter"/>
</dbReference>
<protein>
    <submittedName>
        <fullName evidence="5">Uncharacterized protein</fullName>
    </submittedName>
</protein>
<evidence type="ECO:0000256" key="2">
    <source>
        <dbReference type="ARBA" id="ARBA00023163"/>
    </source>
</evidence>
<feature type="region of interest" description="Disordered" evidence="4">
    <location>
        <begin position="1"/>
        <end position="159"/>
    </location>
</feature>
<organism evidence="5 6">
    <name type="scientific">Elysia chlorotica</name>
    <name type="common">Eastern emerald elysia</name>
    <name type="synonym">Sea slug</name>
    <dbReference type="NCBI Taxonomy" id="188477"/>
    <lineage>
        <taxon>Eukaryota</taxon>
        <taxon>Metazoa</taxon>
        <taxon>Spiralia</taxon>
        <taxon>Lophotrochozoa</taxon>
        <taxon>Mollusca</taxon>
        <taxon>Gastropoda</taxon>
        <taxon>Heterobranchia</taxon>
        <taxon>Euthyneura</taxon>
        <taxon>Panpulmonata</taxon>
        <taxon>Sacoglossa</taxon>
        <taxon>Placobranchoidea</taxon>
        <taxon>Plakobranchidae</taxon>
        <taxon>Elysia</taxon>
    </lineage>
</organism>
<dbReference type="EMBL" id="RQTK01000651">
    <property type="protein sequence ID" value="RUS76575.1"/>
    <property type="molecule type" value="Genomic_DNA"/>
</dbReference>
<keyword evidence="2" id="KW-0804">Transcription</keyword>
<dbReference type="GO" id="GO:0006355">
    <property type="term" value="P:regulation of DNA-templated transcription"/>
    <property type="evidence" value="ECO:0007669"/>
    <property type="project" value="TreeGrafter"/>
</dbReference>
<feature type="non-terminal residue" evidence="5">
    <location>
        <position position="754"/>
    </location>
</feature>
<evidence type="ECO:0000313" key="5">
    <source>
        <dbReference type="EMBL" id="RUS76575.1"/>
    </source>
</evidence>